<keyword evidence="2" id="KW-1185">Reference proteome</keyword>
<dbReference type="Pfam" id="PF19775">
    <property type="entry name" value="DUF6261"/>
    <property type="match status" value="1"/>
</dbReference>
<comment type="caution">
    <text evidence="1">The sequence shown here is derived from an EMBL/GenBank/DDBJ whole genome shotgun (WGS) entry which is preliminary data.</text>
</comment>
<reference evidence="1 2" key="1">
    <citation type="journal article" date="2017" name="Front. Microbiol.">
        <title>Labilibaculum manganireducens gen. nov., sp. nov. and Labilibaculum filiforme sp. nov., Novel Bacteroidetes Isolated from Subsurface Sediments of the Baltic Sea.</title>
        <authorList>
            <person name="Vandieken V."/>
            <person name="Marshall I.P."/>
            <person name="Niemann H."/>
            <person name="Engelen B."/>
            <person name="Cypionka H."/>
        </authorList>
    </citation>
    <scope>NUCLEOTIDE SEQUENCE [LARGE SCALE GENOMIC DNA]</scope>
    <source>
        <strain evidence="1 2">59.16B</strain>
    </source>
</reference>
<evidence type="ECO:0000313" key="2">
    <source>
        <dbReference type="Proteomes" id="UP000233535"/>
    </source>
</evidence>
<sequence length="216" mass="24592">MGWIAGRRFYTQVKTSLQKFEEQLNRINTVPETKDIEEADTLFNNAWRGLKFYLKAYMLNSDADKRKAANLLNNLCKIHDYNLHTESYQEQNAKAKMFLTDCDGKAEMKQAIETIGAQSFISTVQNALDAILFNIANRKSKEAEALGYEITKIYREALSNAMVDMFKYMESMSGLRTGGALDTIIKNVNGSIQKIEVNHKLRGSRNSEHGQDSDQE</sequence>
<gene>
    <name evidence="1" type="ORF">BZG02_16535</name>
</gene>
<accession>A0A2N3HT64</accession>
<dbReference type="AlphaFoldDB" id="A0A2N3HT64"/>
<proteinExistence type="predicted"/>
<dbReference type="EMBL" id="MVDD01000016">
    <property type="protein sequence ID" value="PKQ61239.1"/>
    <property type="molecule type" value="Genomic_DNA"/>
</dbReference>
<organism evidence="1 2">
    <name type="scientific">Labilibaculum filiforme</name>
    <dbReference type="NCBI Taxonomy" id="1940526"/>
    <lineage>
        <taxon>Bacteria</taxon>
        <taxon>Pseudomonadati</taxon>
        <taxon>Bacteroidota</taxon>
        <taxon>Bacteroidia</taxon>
        <taxon>Marinilabiliales</taxon>
        <taxon>Marinifilaceae</taxon>
        <taxon>Labilibaculum</taxon>
    </lineage>
</organism>
<dbReference type="OrthoDB" id="1121158at2"/>
<dbReference type="RefSeq" id="WP_101262794.1">
    <property type="nucleotide sequence ID" value="NZ_MVDD01000016.1"/>
</dbReference>
<protein>
    <submittedName>
        <fullName evidence="1">Uncharacterized protein</fullName>
    </submittedName>
</protein>
<evidence type="ECO:0000313" key="1">
    <source>
        <dbReference type="EMBL" id="PKQ61239.1"/>
    </source>
</evidence>
<dbReference type="Proteomes" id="UP000233535">
    <property type="component" value="Unassembled WGS sequence"/>
</dbReference>
<name>A0A2N3HT64_9BACT</name>
<dbReference type="InterPro" id="IPR046228">
    <property type="entry name" value="DUF6261"/>
</dbReference>